<gene>
    <name evidence="2" type="ORF">DSM106044_01704</name>
</gene>
<name>A0A4U8Q8X5_9FIRM</name>
<dbReference type="Pfam" id="PF13349">
    <property type="entry name" value="DUF4097"/>
    <property type="match status" value="1"/>
</dbReference>
<evidence type="ECO:0000313" key="3">
    <source>
        <dbReference type="Proteomes" id="UP000306509"/>
    </source>
</evidence>
<dbReference type="AlphaFoldDB" id="A0A4U8Q8X5"/>
<dbReference type="Pfam" id="PF22564">
    <property type="entry name" value="HAAS"/>
    <property type="match status" value="1"/>
</dbReference>
<accession>A0A4U8Q8X5</accession>
<dbReference type="InterPro" id="IPR025164">
    <property type="entry name" value="Toastrack_DUF4097"/>
</dbReference>
<evidence type="ECO:0000313" key="2">
    <source>
        <dbReference type="EMBL" id="TLD01430.1"/>
    </source>
</evidence>
<keyword evidence="3" id="KW-1185">Reference proteome</keyword>
<proteinExistence type="predicted"/>
<protein>
    <submittedName>
        <fullName evidence="2">Putative membrane protein</fullName>
    </submittedName>
</protein>
<dbReference type="RefSeq" id="WP_138002276.1">
    <property type="nucleotide sequence ID" value="NZ_QGQD01000039.1"/>
</dbReference>
<dbReference type="EMBL" id="QGQD01000039">
    <property type="protein sequence ID" value="TLD01430.1"/>
    <property type="molecule type" value="Genomic_DNA"/>
</dbReference>
<organism evidence="2 3">
    <name type="scientific">Robinsoniella peoriensis</name>
    <dbReference type="NCBI Taxonomy" id="180332"/>
    <lineage>
        <taxon>Bacteria</taxon>
        <taxon>Bacillati</taxon>
        <taxon>Bacillota</taxon>
        <taxon>Clostridia</taxon>
        <taxon>Lachnospirales</taxon>
        <taxon>Lachnospiraceae</taxon>
        <taxon>Robinsoniella</taxon>
    </lineage>
</organism>
<reference evidence="2 3" key="1">
    <citation type="journal article" date="2019" name="Anaerobe">
        <title>Detection of Robinsoniella peoriensis in multiple bone samples of a trauma patient.</title>
        <authorList>
            <person name="Schrottner P."/>
            <person name="Hartwich K."/>
            <person name="Bunk B."/>
            <person name="Schober I."/>
            <person name="Helbig S."/>
            <person name="Rudolph W.W."/>
            <person name="Gunzer F."/>
        </authorList>
    </citation>
    <scope>NUCLEOTIDE SEQUENCE [LARGE SCALE GENOMIC DNA]</scope>
    <source>
        <strain evidence="2 3">DSM 106044</strain>
    </source>
</reference>
<evidence type="ECO:0000259" key="1">
    <source>
        <dbReference type="Pfam" id="PF13349"/>
    </source>
</evidence>
<feature type="domain" description="DUF4097" evidence="1">
    <location>
        <begin position="96"/>
        <end position="314"/>
    </location>
</feature>
<sequence>MKQAEFFKELMEQLSEIPDADKEQLKEYYQELICDGLELGRDEENIIAGFGTVESIVKRIKEEYREIGRPRYTQTNTGQENLQDAGYASSTPIHTINVEAENVRIEVIPVTSGPIRVLFNPREDCDYVSFTEHDGEFNFRHTMRNFLSWNWRNLFRGPWILTLEVPVDFAGNLRVKSSNASISVNGLKHLTNSQFITSNARIRVDDIHCNSVLIQSTNASLDLNNLSGDQLEAVTNNGRVTAFGCTFTFGLLLSTRNGAVEGKNLTGDNIVMRTSNGAVRGTIIGDIRDYAIQSHTVNGSNNLPNSNYPDQKKHLVAKTSNGRIDVAFIR</sequence>
<dbReference type="Proteomes" id="UP000306509">
    <property type="component" value="Unassembled WGS sequence"/>
</dbReference>
<comment type="caution">
    <text evidence="2">The sequence shown here is derived from an EMBL/GenBank/DDBJ whole genome shotgun (WGS) entry which is preliminary data.</text>
</comment>
<dbReference type="STRING" id="180332.GCA_000797495_02276"/>